<sequence length="71" mass="7883">MKPGIRVYSHISPFIKVHLLGNGSITRVYDLPRGTKMIGNHSICDASFNNIIRHVCFGGIDIPGRHIARTI</sequence>
<reference evidence="1 2" key="1">
    <citation type="journal article" date="2013" name="Front. Microbiol.">
        <title>The genome of Nitrospina gracilis illuminates the metabolism and evolution of the major marine nitrite oxidizer.</title>
        <authorList>
            <person name="Luecker S."/>
            <person name="Nowka B."/>
            <person name="Rattei T."/>
            <person name="Spieck E."/>
            <person name="and Daims H."/>
        </authorList>
    </citation>
    <scope>NUCLEOTIDE SEQUENCE [LARGE SCALE GENOMIC DNA]</scope>
    <source>
        <strain evidence="1 2">3/211</strain>
    </source>
</reference>
<dbReference type="InParanoid" id="M1YUB4"/>
<dbReference type="EMBL" id="CAQJ01000001">
    <property type="protein sequence ID" value="CCQ89145.1"/>
    <property type="molecule type" value="Genomic_DNA"/>
</dbReference>
<proteinExistence type="predicted"/>
<dbReference type="HOGENOM" id="CLU_2735924_0_0_0"/>
<keyword evidence="2" id="KW-1185">Reference proteome</keyword>
<dbReference type="AlphaFoldDB" id="M1YUB4"/>
<name>M1YUB4_NITG3</name>
<evidence type="ECO:0000313" key="1">
    <source>
        <dbReference type="EMBL" id="CCQ89145.1"/>
    </source>
</evidence>
<dbReference type="Proteomes" id="UP000011704">
    <property type="component" value="Unassembled WGS sequence"/>
</dbReference>
<gene>
    <name evidence="1" type="ORF">NITGR_10001</name>
</gene>
<evidence type="ECO:0000313" key="2">
    <source>
        <dbReference type="Proteomes" id="UP000011704"/>
    </source>
</evidence>
<protein>
    <submittedName>
        <fullName evidence="1">Uncharacterized protein</fullName>
    </submittedName>
</protein>
<comment type="caution">
    <text evidence="1">The sequence shown here is derived from an EMBL/GenBank/DDBJ whole genome shotgun (WGS) entry which is preliminary data.</text>
</comment>
<accession>M1YUB4</accession>
<organism evidence="1 2">
    <name type="scientific">Nitrospina gracilis (strain 3/211)</name>
    <dbReference type="NCBI Taxonomy" id="1266370"/>
    <lineage>
        <taxon>Bacteria</taxon>
        <taxon>Pseudomonadati</taxon>
        <taxon>Nitrospinota/Tectimicrobiota group</taxon>
        <taxon>Nitrospinota</taxon>
        <taxon>Nitrospinia</taxon>
        <taxon>Nitrospinales</taxon>
        <taxon>Nitrospinaceae</taxon>
        <taxon>Nitrospina</taxon>
    </lineage>
</organism>